<dbReference type="EMBL" id="JAUZQC010000018">
    <property type="protein sequence ID" value="KAK5854656.1"/>
    <property type="molecule type" value="Genomic_DNA"/>
</dbReference>
<organism evidence="1 2">
    <name type="scientific">Eleginops maclovinus</name>
    <name type="common">Patagonian blennie</name>
    <name type="synonym">Eleginus maclovinus</name>
    <dbReference type="NCBI Taxonomy" id="56733"/>
    <lineage>
        <taxon>Eukaryota</taxon>
        <taxon>Metazoa</taxon>
        <taxon>Chordata</taxon>
        <taxon>Craniata</taxon>
        <taxon>Vertebrata</taxon>
        <taxon>Euteleostomi</taxon>
        <taxon>Actinopterygii</taxon>
        <taxon>Neopterygii</taxon>
        <taxon>Teleostei</taxon>
        <taxon>Neoteleostei</taxon>
        <taxon>Acanthomorphata</taxon>
        <taxon>Eupercaria</taxon>
        <taxon>Perciformes</taxon>
        <taxon>Notothenioidei</taxon>
        <taxon>Eleginopidae</taxon>
        <taxon>Eleginops</taxon>
    </lineage>
</organism>
<proteinExistence type="predicted"/>
<evidence type="ECO:0000313" key="2">
    <source>
        <dbReference type="Proteomes" id="UP001346869"/>
    </source>
</evidence>
<protein>
    <submittedName>
        <fullName evidence="1">Uncharacterized protein</fullName>
    </submittedName>
</protein>
<name>A0AAN7WYU9_ELEMC</name>
<gene>
    <name evidence="1" type="ORF">PBY51_004834</name>
</gene>
<reference evidence="1 2" key="1">
    <citation type="journal article" date="2023" name="Genes (Basel)">
        <title>Chromosome-Level Genome Assembly and Circadian Gene Repertoire of the Patagonia Blennie Eleginops maclovinus-The Closest Ancestral Proxy of Antarctic Cryonotothenioids.</title>
        <authorList>
            <person name="Cheng C.C."/>
            <person name="Rivera-Colon A.G."/>
            <person name="Minhas B.F."/>
            <person name="Wilson L."/>
            <person name="Rayamajhi N."/>
            <person name="Vargas-Chacoff L."/>
            <person name="Catchen J.M."/>
        </authorList>
    </citation>
    <scope>NUCLEOTIDE SEQUENCE [LARGE SCALE GENOMIC DNA]</scope>
    <source>
        <strain evidence="1">JMC-PN-2008</strain>
    </source>
</reference>
<evidence type="ECO:0000313" key="1">
    <source>
        <dbReference type="EMBL" id="KAK5854656.1"/>
    </source>
</evidence>
<sequence>MADEQSPVLCLRLGGWKAAPEHHQSSKRVLFLNTEEARHWKLRLRPFLDTVQSHETLQHEPSASVRTQLQGELAWRISFCTYRRLPGFVLEWAGGGCLWQRMERQEE</sequence>
<accession>A0AAN7WYU9</accession>
<dbReference type="AlphaFoldDB" id="A0AAN7WYU9"/>
<dbReference type="Proteomes" id="UP001346869">
    <property type="component" value="Unassembled WGS sequence"/>
</dbReference>
<comment type="caution">
    <text evidence="1">The sequence shown here is derived from an EMBL/GenBank/DDBJ whole genome shotgun (WGS) entry which is preliminary data.</text>
</comment>
<keyword evidence="2" id="KW-1185">Reference proteome</keyword>
<reference evidence="1 2" key="2">
    <citation type="journal article" date="2023" name="Mol. Biol. Evol.">
        <title>Genomics of Secondarily Temperate Adaptation in the Only Non-Antarctic Icefish.</title>
        <authorList>
            <person name="Rivera-Colon A.G."/>
            <person name="Rayamajhi N."/>
            <person name="Minhas B.F."/>
            <person name="Madrigal G."/>
            <person name="Bilyk K.T."/>
            <person name="Yoon V."/>
            <person name="Hune M."/>
            <person name="Gregory S."/>
            <person name="Cheng C.H.C."/>
            <person name="Catchen J.M."/>
        </authorList>
    </citation>
    <scope>NUCLEOTIDE SEQUENCE [LARGE SCALE GENOMIC DNA]</scope>
    <source>
        <strain evidence="1">JMC-PN-2008</strain>
    </source>
</reference>